<organism evidence="8 9">
    <name type="scientific">Pristionchus fissidentatus</name>
    <dbReference type="NCBI Taxonomy" id="1538716"/>
    <lineage>
        <taxon>Eukaryota</taxon>
        <taxon>Metazoa</taxon>
        <taxon>Ecdysozoa</taxon>
        <taxon>Nematoda</taxon>
        <taxon>Chromadorea</taxon>
        <taxon>Rhabditida</taxon>
        <taxon>Rhabditina</taxon>
        <taxon>Diplogasteromorpha</taxon>
        <taxon>Diplogasteroidea</taxon>
        <taxon>Neodiplogasteridae</taxon>
        <taxon>Pristionchus</taxon>
    </lineage>
</organism>
<name>A0AAV5WCS7_9BILA</name>
<feature type="transmembrane region" description="Helical" evidence="6">
    <location>
        <begin position="1351"/>
        <end position="1371"/>
    </location>
</feature>
<keyword evidence="5 6" id="KW-0472">Membrane</keyword>
<dbReference type="SMART" id="SM00239">
    <property type="entry name" value="C2"/>
    <property type="match status" value="4"/>
</dbReference>
<evidence type="ECO:0000256" key="3">
    <source>
        <dbReference type="ARBA" id="ARBA00022737"/>
    </source>
</evidence>
<sequence>VDSMRLLSRIREWVRRMAVDDSASLPDVFVKMFASGKMIGVARIPCAKVFFSKNDSLRGDLCAKLHAYPIEWLQMNTQKRKAENVAGVVQARLWVGDQNKVKHWLKDLQPAEQKSYLEVYQYQKKLPLADFKDDNLRSLNGRDMANYVKDAPEGWKYKGSWFVMNSHSMWIRGEEKKQSVIDKLFELEWKPGGDPNTGWAFKSYTDYYGKELPKNIVNKPPPDGWELVGEGKYVVDRSFYGNKEGWLYSITSCFWGDAEMTERKQGTMHIYRRRCLERMRRSKKYDEKEEDLDEFIKALRPEEQWEYASSEKKPFHDDPDSGDSVRRRRCLIEIVNDKETRRTETTSTIARFYEAHSTFAMWQMRAYIMWGKELFPSPHMKVFVRVTFMATCKETHVVEQSQHPIWNETIIFDNQMIPGSQNELKQYPPTVLVEVKGERQDDREVFLGRFYAKPVVILDKSDRRGTLSWHTLHFRQQRTRGSLLVLFELFLKPNPSKGVAAVHAFIPDLPEVKSHLKGKQKRYEVPNGIRPTFERYSVQALFWGVRNIAKYQLLTVRRPIVEIVVGDTDAMTDPLTDVNKNPNFDEPFITFDSVRLPTLLHLAPPLVLNLYDSRAFKRTPLVGTCSISDIKRYIHIISKSEARAVHDYSAFDAFVEQQDNVSDAADDRSIHDGDEEWFAHASDAKIDWWSKYYYSLGMPEKAPNFEKSGYDKLRIYESDLESVREFKGFEDFLDTFKFTKSSKGHFDDAEEKEVTGELKGKLFITKHVDGKPCMIEHPPGVEFTGPVECVVRVYMVEAKDLVAARRSGICDPYVVVRLGKQKMKLKKSYRADTTEPQFGEMVEFRAVIPIEKDLTISVMDKRTLMADEEIGSTRIDLENRVLSKFRGTVGIADEFVTKGDLGWRDQISPLKILSIYCKKMLLPSPEIVYEAEKPIGIKVLGITFKEIPDPTRPEICGSSMQRIALLILHKVGLVPEHVETRPLTSLSHGGNVVCGRMRCFVDVFPISLGLIPPPLDISLREPQKYQLRIALFYVVNAILCKRSFGKPSGDLYFKVFVNGMRKPHKTDIHYRVTDGYGSFNWRILIDFDFDPWEKKVYMDEKKRIFKKARRELVDPLVIIQLWDNNKFKKDGFIGEYTLNLLDIEFGKMSEGEQREVSYAKEKKTCWCILGCKFMCKACIKCCCSCASSADSRPGPPKVIPLPRAPRYLRPAARPIVKKKSNGEGAAGDGPSYDCSSSESAVSLFELYATQGVWPLLSRSLQSEQKLDSSARKKKDDDAQDIDYVMGCLEMELQLLPKVEADAEPVGKKRNEPNHSPFLDKPDRSKWDSFWFTSRIKPALSFWWRKCGAQCLMVTICVVFTVLVIAAFIYQLSNFPFKIIGL</sequence>
<dbReference type="InterPro" id="IPR037721">
    <property type="entry name" value="Ferlin"/>
</dbReference>
<dbReference type="Pfam" id="PF16165">
    <property type="entry name" value="Ferlin_C"/>
    <property type="match status" value="1"/>
</dbReference>
<comment type="subcellular location">
    <subcellularLocation>
        <location evidence="1">Membrane</location>
        <topology evidence="1">Single-pass membrane protein</topology>
    </subcellularLocation>
</comment>
<dbReference type="Proteomes" id="UP001432322">
    <property type="component" value="Unassembled WGS sequence"/>
</dbReference>
<evidence type="ECO:0000259" key="7">
    <source>
        <dbReference type="PROSITE" id="PS50004"/>
    </source>
</evidence>
<dbReference type="GO" id="GO:0061025">
    <property type="term" value="P:membrane fusion"/>
    <property type="evidence" value="ECO:0007669"/>
    <property type="project" value="TreeGrafter"/>
</dbReference>
<dbReference type="Pfam" id="PF00168">
    <property type="entry name" value="C2"/>
    <property type="match status" value="3"/>
</dbReference>
<keyword evidence="2 6" id="KW-0812">Transmembrane</keyword>
<dbReference type="PANTHER" id="PTHR12546:SF33">
    <property type="entry name" value="SPERM VESICLE FUSION PROTEIN FER-1"/>
    <property type="match status" value="1"/>
</dbReference>
<evidence type="ECO:0000256" key="5">
    <source>
        <dbReference type="ARBA" id="ARBA00023136"/>
    </source>
</evidence>
<dbReference type="PANTHER" id="PTHR12546">
    <property type="entry name" value="FER-1-LIKE"/>
    <property type="match status" value="1"/>
</dbReference>
<dbReference type="EMBL" id="BTSY01000005">
    <property type="protein sequence ID" value="GMT28153.1"/>
    <property type="molecule type" value="Genomic_DNA"/>
</dbReference>
<keyword evidence="3" id="KW-0677">Repeat</keyword>
<reference evidence="8" key="1">
    <citation type="submission" date="2023-10" db="EMBL/GenBank/DDBJ databases">
        <title>Genome assembly of Pristionchus species.</title>
        <authorList>
            <person name="Yoshida K."/>
            <person name="Sommer R.J."/>
        </authorList>
    </citation>
    <scope>NUCLEOTIDE SEQUENCE</scope>
    <source>
        <strain evidence="8">RS5133</strain>
    </source>
</reference>
<dbReference type="SMART" id="SM01201">
    <property type="entry name" value="FerB"/>
    <property type="match status" value="1"/>
</dbReference>
<dbReference type="InterPro" id="IPR000008">
    <property type="entry name" value="C2_dom"/>
</dbReference>
<dbReference type="CDD" id="cd04037">
    <property type="entry name" value="C2E_Ferlin"/>
    <property type="match status" value="1"/>
</dbReference>
<accession>A0AAV5WCS7</accession>
<evidence type="ECO:0000256" key="1">
    <source>
        <dbReference type="ARBA" id="ARBA00004167"/>
    </source>
</evidence>
<evidence type="ECO:0000256" key="2">
    <source>
        <dbReference type="ARBA" id="ARBA00022692"/>
    </source>
</evidence>
<evidence type="ECO:0000313" key="9">
    <source>
        <dbReference type="Proteomes" id="UP001432322"/>
    </source>
</evidence>
<dbReference type="SUPFAM" id="SSF49562">
    <property type="entry name" value="C2 domain (Calcium/lipid-binding domain, CaLB)"/>
    <property type="match status" value="4"/>
</dbReference>
<dbReference type="GO" id="GO:0007009">
    <property type="term" value="P:plasma membrane organization"/>
    <property type="evidence" value="ECO:0007669"/>
    <property type="project" value="TreeGrafter"/>
</dbReference>
<dbReference type="Pfam" id="PF22901">
    <property type="entry name" value="dsrm_Ferlin"/>
    <property type="match status" value="1"/>
</dbReference>
<dbReference type="Pfam" id="PF08150">
    <property type="entry name" value="FerB"/>
    <property type="match status" value="1"/>
</dbReference>
<feature type="non-terminal residue" evidence="8">
    <location>
        <position position="1"/>
    </location>
</feature>
<dbReference type="InterPro" id="IPR012561">
    <property type="entry name" value="Ferlin_B-domain"/>
</dbReference>
<dbReference type="InterPro" id="IPR037724">
    <property type="entry name" value="C2E_Ferlin"/>
</dbReference>
<evidence type="ECO:0000313" key="8">
    <source>
        <dbReference type="EMBL" id="GMT28153.1"/>
    </source>
</evidence>
<gene>
    <name evidence="8" type="ORF">PFISCL1PPCAC_19450</name>
</gene>
<keyword evidence="4 6" id="KW-1133">Transmembrane helix</keyword>
<keyword evidence="9" id="KW-1185">Reference proteome</keyword>
<evidence type="ECO:0000256" key="4">
    <source>
        <dbReference type="ARBA" id="ARBA00022989"/>
    </source>
</evidence>
<dbReference type="Gene3D" id="2.60.40.150">
    <property type="entry name" value="C2 domain"/>
    <property type="match status" value="3"/>
</dbReference>
<protein>
    <recommendedName>
        <fullName evidence="7">C2 domain-containing protein</fullName>
    </recommendedName>
</protein>
<dbReference type="InterPro" id="IPR032362">
    <property type="entry name" value="Ferlin_C"/>
</dbReference>
<dbReference type="InterPro" id="IPR006614">
    <property type="entry name" value="Peroxin/Ferlin"/>
</dbReference>
<dbReference type="SMART" id="SM00694">
    <property type="entry name" value="DysFC"/>
    <property type="match status" value="2"/>
</dbReference>
<dbReference type="PROSITE" id="PS50004">
    <property type="entry name" value="C2"/>
    <property type="match status" value="3"/>
</dbReference>
<feature type="domain" description="C2" evidence="7">
    <location>
        <begin position="343"/>
        <end position="470"/>
    </location>
</feature>
<comment type="caution">
    <text evidence="8">The sequence shown here is derived from an EMBL/GenBank/DDBJ whole genome shotgun (WGS) entry which is preliminary data.</text>
</comment>
<feature type="domain" description="C2" evidence="7">
    <location>
        <begin position="768"/>
        <end position="890"/>
    </location>
</feature>
<proteinExistence type="predicted"/>
<feature type="domain" description="C2" evidence="7">
    <location>
        <begin position="1007"/>
        <end position="1153"/>
    </location>
</feature>
<dbReference type="InterPro" id="IPR035892">
    <property type="entry name" value="C2_domain_sf"/>
</dbReference>
<dbReference type="InterPro" id="IPR055072">
    <property type="entry name" value="Ferlin_DSRM"/>
</dbReference>
<evidence type="ECO:0000256" key="6">
    <source>
        <dbReference type="SAM" id="Phobius"/>
    </source>
</evidence>
<dbReference type="GO" id="GO:0016020">
    <property type="term" value="C:membrane"/>
    <property type="evidence" value="ECO:0007669"/>
    <property type="project" value="UniProtKB-SubCell"/>
</dbReference>